<dbReference type="Proteomes" id="UP000277671">
    <property type="component" value="Unassembled WGS sequence"/>
</dbReference>
<sequence>MIAVLLLAAAVVLAVLHAVGVGGRVHLGWLAFACVIASIPAGAAAL</sequence>
<dbReference type="AlphaFoldDB" id="A0A495JWX1"/>
<keyword evidence="1" id="KW-0812">Transmembrane</keyword>
<keyword evidence="1" id="KW-0472">Membrane</keyword>
<evidence type="ECO:0000256" key="1">
    <source>
        <dbReference type="SAM" id="Phobius"/>
    </source>
</evidence>
<evidence type="ECO:0000313" key="3">
    <source>
        <dbReference type="Proteomes" id="UP000277671"/>
    </source>
</evidence>
<dbReference type="EMBL" id="RBKT01000001">
    <property type="protein sequence ID" value="RKR92754.1"/>
    <property type="molecule type" value="Genomic_DNA"/>
</dbReference>
<dbReference type="RefSeq" id="WP_170208811.1">
    <property type="nucleotide sequence ID" value="NZ_RBKT01000001.1"/>
</dbReference>
<accession>A0A495JWX1</accession>
<name>A0A495JWX1_9ACTN</name>
<proteinExistence type="predicted"/>
<reference evidence="2 3" key="1">
    <citation type="submission" date="2018-10" db="EMBL/GenBank/DDBJ databases">
        <title>Sequencing the genomes of 1000 actinobacteria strains.</title>
        <authorList>
            <person name="Klenk H.-P."/>
        </authorList>
    </citation>
    <scope>NUCLEOTIDE SEQUENCE [LARGE SCALE GENOMIC DNA]</scope>
    <source>
        <strain evidence="2 3">DSM 45175</strain>
    </source>
</reference>
<keyword evidence="3" id="KW-1185">Reference proteome</keyword>
<keyword evidence="1" id="KW-1133">Transmembrane helix</keyword>
<gene>
    <name evidence="2" type="ORF">BDK92_7234</name>
</gene>
<evidence type="ECO:0000313" key="2">
    <source>
        <dbReference type="EMBL" id="RKR92754.1"/>
    </source>
</evidence>
<comment type="caution">
    <text evidence="2">The sequence shown here is derived from an EMBL/GenBank/DDBJ whole genome shotgun (WGS) entry which is preliminary data.</text>
</comment>
<protein>
    <submittedName>
        <fullName evidence="2">Uncharacterized protein</fullName>
    </submittedName>
</protein>
<feature type="transmembrane region" description="Helical" evidence="1">
    <location>
        <begin position="28"/>
        <end position="45"/>
    </location>
</feature>
<organism evidence="2 3">
    <name type="scientific">Micromonospora pisi</name>
    <dbReference type="NCBI Taxonomy" id="589240"/>
    <lineage>
        <taxon>Bacteria</taxon>
        <taxon>Bacillati</taxon>
        <taxon>Actinomycetota</taxon>
        <taxon>Actinomycetes</taxon>
        <taxon>Micromonosporales</taxon>
        <taxon>Micromonosporaceae</taxon>
        <taxon>Micromonospora</taxon>
    </lineage>
</organism>